<name>A0ABQ2N6W3_9ACTN</name>
<organism evidence="2 3">
    <name type="scientific">Nocardioides phosphati</name>
    <dbReference type="NCBI Taxonomy" id="1867775"/>
    <lineage>
        <taxon>Bacteria</taxon>
        <taxon>Bacillati</taxon>
        <taxon>Actinomycetota</taxon>
        <taxon>Actinomycetes</taxon>
        <taxon>Propionibacteriales</taxon>
        <taxon>Nocardioidaceae</taxon>
        <taxon>Nocardioides</taxon>
    </lineage>
</organism>
<evidence type="ECO:0000256" key="1">
    <source>
        <dbReference type="SAM" id="MobiDB-lite"/>
    </source>
</evidence>
<feature type="region of interest" description="Disordered" evidence="1">
    <location>
        <begin position="353"/>
        <end position="385"/>
    </location>
</feature>
<gene>
    <name evidence="2" type="primary">B</name>
    <name evidence="2" type="ORF">GCM10011584_09430</name>
</gene>
<dbReference type="Pfam" id="PF04860">
    <property type="entry name" value="Phage_portal"/>
    <property type="match status" value="1"/>
</dbReference>
<dbReference type="InterPro" id="IPR006944">
    <property type="entry name" value="Phage/GTA_portal"/>
</dbReference>
<dbReference type="EMBL" id="BMNI01000001">
    <property type="protein sequence ID" value="GGO86637.1"/>
    <property type="molecule type" value="Genomic_DNA"/>
</dbReference>
<dbReference type="Gene3D" id="3.40.140.120">
    <property type="match status" value="1"/>
</dbReference>
<dbReference type="Gene3D" id="3.30.1120.70">
    <property type="match status" value="1"/>
</dbReference>
<dbReference type="Gene3D" id="1.20.1270.210">
    <property type="match status" value="1"/>
</dbReference>
<feature type="compositionally biased region" description="Basic and acidic residues" evidence="1">
    <location>
        <begin position="376"/>
        <end position="385"/>
    </location>
</feature>
<evidence type="ECO:0000313" key="3">
    <source>
        <dbReference type="Proteomes" id="UP000655410"/>
    </source>
</evidence>
<reference evidence="3" key="1">
    <citation type="journal article" date="2019" name="Int. J. Syst. Evol. Microbiol.">
        <title>The Global Catalogue of Microorganisms (GCM) 10K type strain sequencing project: providing services to taxonomists for standard genome sequencing and annotation.</title>
        <authorList>
            <consortium name="The Broad Institute Genomics Platform"/>
            <consortium name="The Broad Institute Genome Sequencing Center for Infectious Disease"/>
            <person name="Wu L."/>
            <person name="Ma J."/>
        </authorList>
    </citation>
    <scope>NUCLEOTIDE SEQUENCE [LARGE SCALE GENOMIC DNA]</scope>
    <source>
        <strain evidence="3">CGMCC 4.7371</strain>
    </source>
</reference>
<evidence type="ECO:0000313" key="2">
    <source>
        <dbReference type="EMBL" id="GGO86637.1"/>
    </source>
</evidence>
<accession>A0ABQ2N6W3</accession>
<comment type="caution">
    <text evidence="2">The sequence shown here is derived from an EMBL/GenBank/DDBJ whole genome shotgun (WGS) entry which is preliminary data.</text>
</comment>
<sequence>MSLFFRSSRPEARDISSLPWSHGGDSPIADASLEGSLGLIPVYASVRLVSEAVASLPLQAYRKGADGERQAMTLPAVFDSPSNRGTRIDWLQRCMTSLLLRGNAYGLIVGSDRDTPGMPKMIEWLHPDKVRLHDGRWYYNGREIPDAQMLHIPAMVLPGSRLGVSPLSACSAAITAGKSTEQFMASWYGNRAIPSVHVQNADKTLTPEEAAVVKERTLATMRAGEPFVTGKDWKLDFLSLSANDAGFVSAARLTASQVASIFGIPPEMVGGEAAGSLTYSTVELNQIQFLTNSLRPWLVRLEAAFSSMMRPGEYVKFNVDSLIRVDTKTRFEVHKIAREIGLHNVDEIRRLEDEAPLPNGQGQDYTPLATKAAAATEKRSQEEGS</sequence>
<dbReference type="RefSeq" id="WP_188782781.1">
    <property type="nucleotide sequence ID" value="NZ_BMNI01000001.1"/>
</dbReference>
<keyword evidence="3" id="KW-1185">Reference proteome</keyword>
<dbReference type="InterPro" id="IPR006427">
    <property type="entry name" value="Portal_HK97"/>
</dbReference>
<dbReference type="NCBIfam" id="TIGR01537">
    <property type="entry name" value="portal_HK97"/>
    <property type="match status" value="1"/>
</dbReference>
<protein>
    <submittedName>
        <fullName evidence="2">Phage portal protein</fullName>
    </submittedName>
</protein>
<dbReference type="Proteomes" id="UP000655410">
    <property type="component" value="Unassembled WGS sequence"/>
</dbReference>
<proteinExistence type="predicted"/>